<keyword evidence="3" id="KW-1185">Reference proteome</keyword>
<evidence type="ECO:0008006" key="4">
    <source>
        <dbReference type="Google" id="ProtNLM"/>
    </source>
</evidence>
<sequence length="154" mass="17178">MTESDRASSGANSLPLMERKPTQPQVFQLDEASRFLAPNGPALIGPDGTRHDIPPKVFEVLRFVESVLAHNQAVKVTPLRPELPIDEAADAVDMPRDELRAYVAEGWIPFRSSQYVDWVKLADVVELKARLKAESRAALDELLSEDLWDEQTGD</sequence>
<name>A0A4V3C9X6_9ACTN</name>
<feature type="region of interest" description="Disordered" evidence="1">
    <location>
        <begin position="1"/>
        <end position="22"/>
    </location>
</feature>
<dbReference type="Proteomes" id="UP000295388">
    <property type="component" value="Unassembled WGS sequence"/>
</dbReference>
<evidence type="ECO:0000313" key="2">
    <source>
        <dbReference type="EMBL" id="TDO47817.1"/>
    </source>
</evidence>
<evidence type="ECO:0000256" key="1">
    <source>
        <dbReference type="SAM" id="MobiDB-lite"/>
    </source>
</evidence>
<organism evidence="2 3">
    <name type="scientific">Kribbella caucasensis</name>
    <dbReference type="NCBI Taxonomy" id="2512215"/>
    <lineage>
        <taxon>Bacteria</taxon>
        <taxon>Bacillati</taxon>
        <taxon>Actinomycetota</taxon>
        <taxon>Actinomycetes</taxon>
        <taxon>Propionibacteriales</taxon>
        <taxon>Kribbellaceae</taxon>
        <taxon>Kribbella</taxon>
    </lineage>
</organism>
<dbReference type="AlphaFoldDB" id="A0A4V3C9X6"/>
<protein>
    <recommendedName>
        <fullName evidence="4">Excisionase family DNA binding protein</fullName>
    </recommendedName>
</protein>
<dbReference type="EMBL" id="SNWQ01000008">
    <property type="protein sequence ID" value="TDO47817.1"/>
    <property type="molecule type" value="Genomic_DNA"/>
</dbReference>
<reference evidence="2 3" key="1">
    <citation type="submission" date="2019-03" db="EMBL/GenBank/DDBJ databases">
        <title>Genomic Encyclopedia of Type Strains, Phase III (KMG-III): the genomes of soil and plant-associated and newly described type strains.</title>
        <authorList>
            <person name="Whitman W."/>
        </authorList>
    </citation>
    <scope>NUCLEOTIDE SEQUENCE [LARGE SCALE GENOMIC DNA]</scope>
    <source>
        <strain evidence="2 3">VKM Ac-2527</strain>
    </source>
</reference>
<comment type="caution">
    <text evidence="2">The sequence shown here is derived from an EMBL/GenBank/DDBJ whole genome shotgun (WGS) entry which is preliminary data.</text>
</comment>
<proteinExistence type="predicted"/>
<accession>A0A4V3C9X6</accession>
<evidence type="ECO:0000313" key="3">
    <source>
        <dbReference type="Proteomes" id="UP000295388"/>
    </source>
</evidence>
<gene>
    <name evidence="2" type="ORF">EV643_108131</name>
</gene>